<dbReference type="Proteomes" id="UP000220797">
    <property type="component" value="Unassembled WGS sequence"/>
</dbReference>
<protein>
    <submittedName>
        <fullName evidence="1">Fam-g protein</fullName>
    </submittedName>
</protein>
<gene>
    <name evidence="1" type="ORF">PGAL8A_00041300</name>
</gene>
<name>A0A1J1GZI5_PLAGA</name>
<dbReference type="GeneID" id="39728938"/>
<sequence>MRMLILYLKITTFLLLIWMYQCFYNCDFYKTLIDKNILQTKNELKYERVLTEGDISGKKQTYAKECIEESPLDNKKNKWENPDLYKDPYNYWYKVIIPKLWEQFDKETSEMSPNSKNREWNVEWHKLSTEKIKDLYLVTLRRYIPYEEKKKIIDSVMKELDSRFEIFLCECKIRKGKKKKKK</sequence>
<organism evidence="1 2">
    <name type="scientific">Plasmodium gallinaceum</name>
    <dbReference type="NCBI Taxonomy" id="5849"/>
    <lineage>
        <taxon>Eukaryota</taxon>
        <taxon>Sar</taxon>
        <taxon>Alveolata</taxon>
        <taxon>Apicomplexa</taxon>
        <taxon>Aconoidasida</taxon>
        <taxon>Haemosporida</taxon>
        <taxon>Plasmodiidae</taxon>
        <taxon>Plasmodium</taxon>
        <taxon>Plasmodium (Haemamoeba)</taxon>
    </lineage>
</organism>
<dbReference type="VEuPathDB" id="PlasmoDB:PGAL8A_00041300"/>
<comment type="caution">
    <text evidence="1">The sequence shown here is derived from an EMBL/GenBank/DDBJ whole genome shotgun (WGS) entry which is preliminary data.</text>
</comment>
<keyword evidence="2" id="KW-1185">Reference proteome</keyword>
<dbReference type="RefSeq" id="XP_028530781.1">
    <property type="nucleotide sequence ID" value="XM_028674428.1"/>
</dbReference>
<evidence type="ECO:0000313" key="2">
    <source>
        <dbReference type="Proteomes" id="UP000220797"/>
    </source>
</evidence>
<dbReference type="AlphaFoldDB" id="A0A1J1GZI5"/>
<reference evidence="1" key="1">
    <citation type="submission" date="2015-04" db="EMBL/GenBank/DDBJ databases">
        <authorList>
            <consortium name="Pathogen Informatics"/>
        </authorList>
    </citation>
    <scope>NUCLEOTIDE SEQUENCE [LARGE SCALE GENOMIC DNA]</scope>
    <source>
        <strain evidence="1">8A</strain>
    </source>
</reference>
<dbReference type="OrthoDB" id="6475849at2759"/>
<proteinExistence type="predicted"/>
<dbReference type="EMBL" id="CVMV01000132">
    <property type="protein sequence ID" value="CRG97984.1"/>
    <property type="molecule type" value="Genomic_DNA"/>
</dbReference>
<evidence type="ECO:0000313" key="1">
    <source>
        <dbReference type="EMBL" id="CRG97984.1"/>
    </source>
</evidence>
<accession>A0A1J1GZI5</accession>